<dbReference type="InterPro" id="IPR020845">
    <property type="entry name" value="AMP-binding_CS"/>
</dbReference>
<dbReference type="EMBL" id="LR743508">
    <property type="protein sequence ID" value="CAA2109998.1"/>
    <property type="molecule type" value="Genomic_DNA"/>
</dbReference>
<dbReference type="InterPro" id="IPR045851">
    <property type="entry name" value="AMP-bd_C_sf"/>
</dbReference>
<keyword evidence="3" id="KW-0436">Ligase</keyword>
<name>A0A679JHL6_VARPD</name>
<dbReference type="Gene3D" id="3.40.50.12780">
    <property type="entry name" value="N-terminal domain of ligase-like"/>
    <property type="match status" value="1"/>
</dbReference>
<dbReference type="Gene3D" id="3.30.300.30">
    <property type="match status" value="1"/>
</dbReference>
<dbReference type="InterPro" id="IPR025110">
    <property type="entry name" value="AMP-bd_C"/>
</dbReference>
<dbReference type="NCBIfam" id="NF006181">
    <property type="entry name" value="PRK08314.1"/>
    <property type="match status" value="1"/>
</dbReference>
<evidence type="ECO:0000259" key="1">
    <source>
        <dbReference type="Pfam" id="PF00501"/>
    </source>
</evidence>
<feature type="domain" description="AMP-binding enzyme C-terminal" evidence="2">
    <location>
        <begin position="456"/>
        <end position="533"/>
    </location>
</feature>
<dbReference type="InterPro" id="IPR042099">
    <property type="entry name" value="ANL_N_sf"/>
</dbReference>
<gene>
    <name evidence="3" type="primary">lcfB_10</name>
    <name evidence="3" type="ORF">VVAX_06270</name>
</gene>
<dbReference type="RefSeq" id="WP_339094204.1">
    <property type="nucleotide sequence ID" value="NZ_LR743508.1"/>
</dbReference>
<evidence type="ECO:0000259" key="2">
    <source>
        <dbReference type="Pfam" id="PF13193"/>
    </source>
</evidence>
<sequence length="552" mass="59844">MTPHELSIWPRGLPREIDIPPTNLCANLLVSAMRSPQRAVLVDDFGSLAYAELVEQVERIAAFLQNELGVRRGDRVLICLPNGRGWIAAYYAVLRLNAVVVPVNPMNKRDELVHYLADTGAVAAFCGSDNVAELLAVPGAQQLRRVVIVGNPGPADAPADGVAESAPGPARTIGLRRVLAAVPGPLAPLEHLPDALALILYSSGSTGAPKGCMHTHRTLNASTVIVAHWMGLVPHSVQLVALPYFHITGMQNLLNAPVYGGGTLVLMKRWNRDEAAALIARHQVSHWTAMPTMVIDFLASPRLAEYDLRSVRRIGGGGAGMPEAVGERLKALTGLDFLEGYGLSETAHVSGNPPAAFKRQCLGVPLFNTDLRVVDPDTLAELPPGEVGEIVMAGPQVFTGYWQNEGATRAATLEIDGRRFVRSGDLGRRDDEGYFFIVDRLKRMVNASGFKVWPAEVEAMLHEHPAIAEACVIAAVDAYRGETVKAVVVLREGHAARVREEDVIEWARQKMAAYKYPRLVEFVDELPKSATGKIAWRQLQDAERAKALRAAA</sequence>
<protein>
    <submittedName>
        <fullName evidence="3">Long-chain-fatty-acid--CoA ligase</fullName>
        <ecNumber evidence="3">6.2.1.3</ecNumber>
    </submittedName>
</protein>
<organism evidence="3">
    <name type="scientific">Variovorax paradoxus</name>
    <dbReference type="NCBI Taxonomy" id="34073"/>
    <lineage>
        <taxon>Bacteria</taxon>
        <taxon>Pseudomonadati</taxon>
        <taxon>Pseudomonadota</taxon>
        <taxon>Betaproteobacteria</taxon>
        <taxon>Burkholderiales</taxon>
        <taxon>Comamonadaceae</taxon>
        <taxon>Variovorax</taxon>
    </lineage>
</organism>
<dbReference type="Pfam" id="PF13193">
    <property type="entry name" value="AMP-binding_C"/>
    <property type="match status" value="1"/>
</dbReference>
<dbReference type="InterPro" id="IPR050237">
    <property type="entry name" value="ATP-dep_AMP-bd_enzyme"/>
</dbReference>
<dbReference type="PROSITE" id="PS00455">
    <property type="entry name" value="AMP_BINDING"/>
    <property type="match status" value="1"/>
</dbReference>
<dbReference type="GO" id="GO:0004467">
    <property type="term" value="F:long-chain fatty acid-CoA ligase activity"/>
    <property type="evidence" value="ECO:0007669"/>
    <property type="project" value="UniProtKB-EC"/>
</dbReference>
<feature type="domain" description="AMP-dependent synthetase/ligase" evidence="1">
    <location>
        <begin position="31"/>
        <end position="402"/>
    </location>
</feature>
<dbReference type="EC" id="6.2.1.3" evidence="3"/>
<accession>A0A679JHL6</accession>
<reference evidence="3" key="1">
    <citation type="submission" date="2019-12" db="EMBL/GenBank/DDBJ databases">
        <authorList>
            <person name="Cremers G."/>
        </authorList>
    </citation>
    <scope>NUCLEOTIDE SEQUENCE</scope>
    <source>
        <strain evidence="3">Vvax</strain>
    </source>
</reference>
<dbReference type="AlphaFoldDB" id="A0A679JHL6"/>
<dbReference type="InterPro" id="IPR000873">
    <property type="entry name" value="AMP-dep_synth/lig_dom"/>
</dbReference>
<dbReference type="SUPFAM" id="SSF56801">
    <property type="entry name" value="Acetyl-CoA synthetase-like"/>
    <property type="match status" value="1"/>
</dbReference>
<proteinExistence type="predicted"/>
<dbReference type="PANTHER" id="PTHR43767:SF1">
    <property type="entry name" value="NONRIBOSOMAL PEPTIDE SYNTHASE PES1 (EUROFUNG)-RELATED"/>
    <property type="match status" value="1"/>
</dbReference>
<dbReference type="Pfam" id="PF00501">
    <property type="entry name" value="AMP-binding"/>
    <property type="match status" value="1"/>
</dbReference>
<evidence type="ECO:0000313" key="3">
    <source>
        <dbReference type="EMBL" id="CAA2109998.1"/>
    </source>
</evidence>
<dbReference type="PANTHER" id="PTHR43767">
    <property type="entry name" value="LONG-CHAIN-FATTY-ACID--COA LIGASE"/>
    <property type="match status" value="1"/>
</dbReference>